<feature type="region of interest" description="Disordered" evidence="1">
    <location>
        <begin position="38"/>
        <end position="99"/>
    </location>
</feature>
<reference evidence="2" key="3">
    <citation type="submission" date="2025-09" db="UniProtKB">
        <authorList>
            <consortium name="Ensembl"/>
        </authorList>
    </citation>
    <scope>IDENTIFICATION</scope>
</reference>
<dbReference type="Proteomes" id="UP000008144">
    <property type="component" value="Unassembled WGS sequence"/>
</dbReference>
<organism evidence="2 3">
    <name type="scientific">Ciona intestinalis</name>
    <name type="common">Transparent sea squirt</name>
    <name type="synonym">Ascidia intestinalis</name>
    <dbReference type="NCBI Taxonomy" id="7719"/>
    <lineage>
        <taxon>Eukaryota</taxon>
        <taxon>Metazoa</taxon>
        <taxon>Chordata</taxon>
        <taxon>Tunicata</taxon>
        <taxon>Ascidiacea</taxon>
        <taxon>Phlebobranchia</taxon>
        <taxon>Cionidae</taxon>
        <taxon>Ciona</taxon>
    </lineage>
</organism>
<evidence type="ECO:0000256" key="1">
    <source>
        <dbReference type="SAM" id="MobiDB-lite"/>
    </source>
</evidence>
<accession>H2XQW3</accession>
<proteinExistence type="predicted"/>
<sequence length="99" mass="11185">MPVNVRRGYNSRATACGLVDPEVSWKMDHCLTPYTPSRPELFRHHYSRRRTKSAAPRLITTDPTMVNPRFPRVPLAYSVGASGKSSPRPPSRKQAQTVH</sequence>
<keyword evidence="3" id="KW-1185">Reference proteome</keyword>
<dbReference type="Ensembl" id="ENSCINT00000030742.1">
    <property type="protein sequence ID" value="ENSCINP00000032047.1"/>
    <property type="gene ID" value="ENSCING00000019422.1"/>
</dbReference>
<dbReference type="InParanoid" id="H2XQW3"/>
<reference evidence="2" key="2">
    <citation type="submission" date="2025-08" db="UniProtKB">
        <authorList>
            <consortium name="Ensembl"/>
        </authorList>
    </citation>
    <scope>IDENTIFICATION</scope>
</reference>
<dbReference type="AlphaFoldDB" id="H2XQW3"/>
<feature type="compositionally biased region" description="Low complexity" evidence="1">
    <location>
        <begin position="80"/>
        <end position="99"/>
    </location>
</feature>
<name>H2XQW3_CIOIN</name>
<protein>
    <submittedName>
        <fullName evidence="2">Uncharacterized protein</fullName>
    </submittedName>
</protein>
<reference evidence="3" key="1">
    <citation type="journal article" date="2002" name="Science">
        <title>The draft genome of Ciona intestinalis: insights into chordate and vertebrate origins.</title>
        <authorList>
            <person name="Dehal P."/>
            <person name="Satou Y."/>
            <person name="Campbell R.K."/>
            <person name="Chapman J."/>
            <person name="Degnan B."/>
            <person name="De Tomaso A."/>
            <person name="Davidson B."/>
            <person name="Di Gregorio A."/>
            <person name="Gelpke M."/>
            <person name="Goodstein D.M."/>
            <person name="Harafuji N."/>
            <person name="Hastings K.E."/>
            <person name="Ho I."/>
            <person name="Hotta K."/>
            <person name="Huang W."/>
            <person name="Kawashima T."/>
            <person name="Lemaire P."/>
            <person name="Martinez D."/>
            <person name="Meinertzhagen I.A."/>
            <person name="Necula S."/>
            <person name="Nonaka M."/>
            <person name="Putnam N."/>
            <person name="Rash S."/>
            <person name="Saiga H."/>
            <person name="Satake M."/>
            <person name="Terry A."/>
            <person name="Yamada L."/>
            <person name="Wang H.G."/>
            <person name="Awazu S."/>
            <person name="Azumi K."/>
            <person name="Boore J."/>
            <person name="Branno M."/>
            <person name="Chin-Bow S."/>
            <person name="DeSantis R."/>
            <person name="Doyle S."/>
            <person name="Francino P."/>
            <person name="Keys D.N."/>
            <person name="Haga S."/>
            <person name="Hayashi H."/>
            <person name="Hino K."/>
            <person name="Imai K.S."/>
            <person name="Inaba K."/>
            <person name="Kano S."/>
            <person name="Kobayashi K."/>
            <person name="Kobayashi M."/>
            <person name="Lee B.I."/>
            <person name="Makabe K.W."/>
            <person name="Manohar C."/>
            <person name="Matassi G."/>
            <person name="Medina M."/>
            <person name="Mochizuki Y."/>
            <person name="Mount S."/>
            <person name="Morishita T."/>
            <person name="Miura S."/>
            <person name="Nakayama A."/>
            <person name="Nishizaka S."/>
            <person name="Nomoto H."/>
            <person name="Ohta F."/>
            <person name="Oishi K."/>
            <person name="Rigoutsos I."/>
            <person name="Sano M."/>
            <person name="Sasaki A."/>
            <person name="Sasakura Y."/>
            <person name="Shoguchi E."/>
            <person name="Shin-i T."/>
            <person name="Spagnuolo A."/>
            <person name="Stainier D."/>
            <person name="Suzuki M.M."/>
            <person name="Tassy O."/>
            <person name="Takatori N."/>
            <person name="Tokuoka M."/>
            <person name="Yagi K."/>
            <person name="Yoshizaki F."/>
            <person name="Wada S."/>
            <person name="Zhang C."/>
            <person name="Hyatt P.D."/>
            <person name="Larimer F."/>
            <person name="Detter C."/>
            <person name="Doggett N."/>
            <person name="Glavina T."/>
            <person name="Hawkins T."/>
            <person name="Richardson P."/>
            <person name="Lucas S."/>
            <person name="Kohara Y."/>
            <person name="Levine M."/>
            <person name="Satoh N."/>
            <person name="Rokhsar D.S."/>
        </authorList>
    </citation>
    <scope>NUCLEOTIDE SEQUENCE [LARGE SCALE GENOMIC DNA]</scope>
</reference>
<dbReference type="HOGENOM" id="CLU_2319502_0_0_1"/>
<evidence type="ECO:0000313" key="3">
    <source>
        <dbReference type="Proteomes" id="UP000008144"/>
    </source>
</evidence>
<evidence type="ECO:0000313" key="2">
    <source>
        <dbReference type="Ensembl" id="ENSCINP00000032047.1"/>
    </source>
</evidence>